<sequence length="223" mass="26124">MEMENFQISKEEFDQFKIILEDWISKDASIAIALGETYVYHSKSTHHSHLEFGEAIHPESIAARVLKSRQKTEAIIDKSILGEPYYAIGYPIHFNKQEAALIVILPSTYSVEKREPYKFLTGRQDEDWTPVPIEQISHIESLQKKTWFYAQNDQYKTTITLKELQTKLPEYFVRIHRSYILNIYFIKRISKDLASNFVIELKNGTELPVSQSYVNNLRKALEF</sequence>
<dbReference type="EMBL" id="RYYR01000036">
    <property type="protein sequence ID" value="RUL47807.1"/>
    <property type="molecule type" value="Genomic_DNA"/>
</dbReference>
<dbReference type="PANTHER" id="PTHR37299">
    <property type="entry name" value="TRANSCRIPTIONAL REGULATOR-RELATED"/>
    <property type="match status" value="1"/>
</dbReference>
<feature type="domain" description="HTH LytTR-type" evidence="1">
    <location>
        <begin position="120"/>
        <end position="223"/>
    </location>
</feature>
<dbReference type="Gene3D" id="2.20.25.10">
    <property type="match status" value="1"/>
</dbReference>
<dbReference type="Pfam" id="PF04397">
    <property type="entry name" value="LytTR"/>
    <property type="match status" value="1"/>
</dbReference>
<dbReference type="Proteomes" id="UP000287910">
    <property type="component" value="Unassembled WGS sequence"/>
</dbReference>
<dbReference type="PANTHER" id="PTHR37299:SF4">
    <property type="entry name" value="TRANSCRIPTIONAL REGULATOR"/>
    <property type="match status" value="1"/>
</dbReference>
<dbReference type="Gene3D" id="2.40.50.40">
    <property type="match status" value="1"/>
</dbReference>
<dbReference type="InterPro" id="IPR046947">
    <property type="entry name" value="LytR-like"/>
</dbReference>
<evidence type="ECO:0000259" key="1">
    <source>
        <dbReference type="PROSITE" id="PS50930"/>
    </source>
</evidence>
<name>A0A3S0P212_9BACI</name>
<proteinExistence type="predicted"/>
<dbReference type="AlphaFoldDB" id="A0A3S0P212"/>
<gene>
    <name evidence="2" type="ORF">EK386_17905</name>
</gene>
<accession>A0A3S0P212</accession>
<evidence type="ECO:0000313" key="3">
    <source>
        <dbReference type="Proteomes" id="UP000287910"/>
    </source>
</evidence>
<dbReference type="GO" id="GO:0003677">
    <property type="term" value="F:DNA binding"/>
    <property type="evidence" value="ECO:0007669"/>
    <property type="project" value="InterPro"/>
</dbReference>
<dbReference type="RefSeq" id="WP_126660547.1">
    <property type="nucleotide sequence ID" value="NZ_RYYR01000036.1"/>
</dbReference>
<dbReference type="SMART" id="SM00850">
    <property type="entry name" value="LytTR"/>
    <property type="match status" value="1"/>
</dbReference>
<dbReference type="GO" id="GO:0000156">
    <property type="term" value="F:phosphorelay response regulator activity"/>
    <property type="evidence" value="ECO:0007669"/>
    <property type="project" value="InterPro"/>
</dbReference>
<evidence type="ECO:0000313" key="2">
    <source>
        <dbReference type="EMBL" id="RUL47807.1"/>
    </source>
</evidence>
<comment type="caution">
    <text evidence="2">The sequence shown here is derived from an EMBL/GenBank/DDBJ whole genome shotgun (WGS) entry which is preliminary data.</text>
</comment>
<organism evidence="2 3">
    <name type="scientific">Lysinibacillus antri</name>
    <dbReference type="NCBI Taxonomy" id="2498145"/>
    <lineage>
        <taxon>Bacteria</taxon>
        <taxon>Bacillati</taxon>
        <taxon>Bacillota</taxon>
        <taxon>Bacilli</taxon>
        <taxon>Bacillales</taxon>
        <taxon>Bacillaceae</taxon>
        <taxon>Lysinibacillus</taxon>
    </lineage>
</organism>
<reference evidence="2 3" key="1">
    <citation type="submission" date="2018-12" db="EMBL/GenBank/DDBJ databases">
        <title>Lysinibacillus antri sp. nov., isolated from a cave soil.</title>
        <authorList>
            <person name="Narsing Rao M.P."/>
            <person name="Zhang H."/>
            <person name="Dong Z.-Y."/>
            <person name="Niu X.-K."/>
            <person name="Zhang K."/>
            <person name="Fang B.-Z."/>
            <person name="Kang Y.-Q."/>
            <person name="Xiao M."/>
            <person name="Li W.-J."/>
        </authorList>
    </citation>
    <scope>NUCLEOTIDE SEQUENCE [LARGE SCALE GENOMIC DNA]</scope>
    <source>
        <strain evidence="2 3">SYSU K30002</strain>
    </source>
</reference>
<protein>
    <submittedName>
        <fullName evidence="2">LytTR family transcriptional regulator</fullName>
    </submittedName>
</protein>
<dbReference type="InterPro" id="IPR007492">
    <property type="entry name" value="LytTR_DNA-bd_dom"/>
</dbReference>
<keyword evidence="3" id="KW-1185">Reference proteome</keyword>
<dbReference type="PROSITE" id="PS50930">
    <property type="entry name" value="HTH_LYTTR"/>
    <property type="match status" value="1"/>
</dbReference>